<dbReference type="PANTHER" id="PTHR33360:SF2">
    <property type="entry name" value="TRANSPOSASE FOR INSERTION SEQUENCE ELEMENT IS200"/>
    <property type="match status" value="1"/>
</dbReference>
<dbReference type="InterPro" id="IPR002686">
    <property type="entry name" value="Transposase_17"/>
</dbReference>
<keyword evidence="3" id="KW-1185">Reference proteome</keyword>
<dbReference type="Gene3D" id="3.30.70.1290">
    <property type="entry name" value="Transposase IS200-like"/>
    <property type="match status" value="1"/>
</dbReference>
<gene>
    <name evidence="2" type="ORF">SAMN05444350_15621</name>
</gene>
<dbReference type="Pfam" id="PF01797">
    <property type="entry name" value="Y1_Tnp"/>
    <property type="match status" value="1"/>
</dbReference>
<evidence type="ECO:0000259" key="1">
    <source>
        <dbReference type="SMART" id="SM01321"/>
    </source>
</evidence>
<protein>
    <submittedName>
        <fullName evidence="2">REP element-mobilizing transposase RayT</fullName>
    </submittedName>
</protein>
<dbReference type="GO" id="GO:0006313">
    <property type="term" value="P:DNA transposition"/>
    <property type="evidence" value="ECO:0007669"/>
    <property type="project" value="InterPro"/>
</dbReference>
<dbReference type="SMART" id="SM01321">
    <property type="entry name" value="Y1_Tnp"/>
    <property type="match status" value="1"/>
</dbReference>
<sequence length="219" mass="25583">YLTNLLLYLKTGFKYKTRILKFSIYTKLWTVPIIHCITKAESLTSYSPGHRPGFLHTHTYALKGQNQTTMSQPLNKIYTHIIFSTKNREDILPPRDLNNIHRYIGGIINRNLCKSIIVGGTANHIHILCELASTVSIAMLLQETKRSSSKWIKNEYPELPYFSWQNGYAAFSVSQSKVAAVTHYICHQQEHHQKKSFREELIEFLESYHVEYNEEYLWT</sequence>
<dbReference type="GeneID" id="92714821"/>
<dbReference type="GO" id="GO:0003677">
    <property type="term" value="F:DNA binding"/>
    <property type="evidence" value="ECO:0007669"/>
    <property type="project" value="InterPro"/>
</dbReference>
<organism evidence="2 3">
    <name type="scientific">Bacteroides stercorirosoris</name>
    <dbReference type="NCBI Taxonomy" id="871324"/>
    <lineage>
        <taxon>Bacteria</taxon>
        <taxon>Pseudomonadati</taxon>
        <taxon>Bacteroidota</taxon>
        <taxon>Bacteroidia</taxon>
        <taxon>Bacteroidales</taxon>
        <taxon>Bacteroidaceae</taxon>
        <taxon>Bacteroides</taxon>
    </lineage>
</organism>
<proteinExistence type="predicted"/>
<feature type="domain" description="Transposase IS200-like" evidence="1">
    <location>
        <begin position="74"/>
        <end position="188"/>
    </location>
</feature>
<evidence type="ECO:0000313" key="3">
    <source>
        <dbReference type="Proteomes" id="UP000184192"/>
    </source>
</evidence>
<name>A0A1M6LW79_9BACE</name>
<dbReference type="RefSeq" id="WP_244895785.1">
    <property type="nucleotide sequence ID" value="NZ_FQZN01000056.1"/>
</dbReference>
<dbReference type="InterPro" id="IPR036515">
    <property type="entry name" value="Transposase_17_sf"/>
</dbReference>
<reference evidence="3" key="1">
    <citation type="submission" date="2016-11" db="EMBL/GenBank/DDBJ databases">
        <authorList>
            <person name="Varghese N."/>
            <person name="Submissions S."/>
        </authorList>
    </citation>
    <scope>NUCLEOTIDE SEQUENCE [LARGE SCALE GENOMIC DNA]</scope>
    <source>
        <strain evidence="3">DSM 26884</strain>
    </source>
</reference>
<dbReference type="EMBL" id="FQZN01000056">
    <property type="protein sequence ID" value="SHJ75459.1"/>
    <property type="molecule type" value="Genomic_DNA"/>
</dbReference>
<dbReference type="SUPFAM" id="SSF143422">
    <property type="entry name" value="Transposase IS200-like"/>
    <property type="match status" value="1"/>
</dbReference>
<dbReference type="Proteomes" id="UP000184192">
    <property type="component" value="Unassembled WGS sequence"/>
</dbReference>
<feature type="non-terminal residue" evidence="2">
    <location>
        <position position="1"/>
    </location>
</feature>
<evidence type="ECO:0000313" key="2">
    <source>
        <dbReference type="EMBL" id="SHJ75459.1"/>
    </source>
</evidence>
<dbReference type="GO" id="GO:0004803">
    <property type="term" value="F:transposase activity"/>
    <property type="evidence" value="ECO:0007669"/>
    <property type="project" value="InterPro"/>
</dbReference>
<dbReference type="AlphaFoldDB" id="A0A1M6LW79"/>
<dbReference type="PANTHER" id="PTHR33360">
    <property type="entry name" value="TRANSPOSASE FOR INSERTION SEQUENCE ELEMENT IS200"/>
    <property type="match status" value="1"/>
</dbReference>
<accession>A0A1M6LW79</accession>